<gene>
    <name evidence="1" type="ORF">BDM02DRAFT_3117392</name>
</gene>
<reference evidence="1" key="2">
    <citation type="journal article" date="2020" name="Nat. Commun.">
        <title>Large-scale genome sequencing of mycorrhizal fungi provides insights into the early evolution of symbiotic traits.</title>
        <authorList>
            <person name="Miyauchi S."/>
            <person name="Kiss E."/>
            <person name="Kuo A."/>
            <person name="Drula E."/>
            <person name="Kohler A."/>
            <person name="Sanchez-Garcia M."/>
            <person name="Morin E."/>
            <person name="Andreopoulos B."/>
            <person name="Barry K.W."/>
            <person name="Bonito G."/>
            <person name="Buee M."/>
            <person name="Carver A."/>
            <person name="Chen C."/>
            <person name="Cichocki N."/>
            <person name="Clum A."/>
            <person name="Culley D."/>
            <person name="Crous P.W."/>
            <person name="Fauchery L."/>
            <person name="Girlanda M."/>
            <person name="Hayes R.D."/>
            <person name="Keri Z."/>
            <person name="LaButti K."/>
            <person name="Lipzen A."/>
            <person name="Lombard V."/>
            <person name="Magnuson J."/>
            <person name="Maillard F."/>
            <person name="Murat C."/>
            <person name="Nolan M."/>
            <person name="Ohm R.A."/>
            <person name="Pangilinan J."/>
            <person name="Pereira M.F."/>
            <person name="Perotto S."/>
            <person name="Peter M."/>
            <person name="Pfister S."/>
            <person name="Riley R."/>
            <person name="Sitrit Y."/>
            <person name="Stielow J.B."/>
            <person name="Szollosi G."/>
            <person name="Zifcakova L."/>
            <person name="Stursova M."/>
            <person name="Spatafora J.W."/>
            <person name="Tedersoo L."/>
            <person name="Vaario L.M."/>
            <person name="Yamada A."/>
            <person name="Yan M."/>
            <person name="Wang P."/>
            <person name="Xu J."/>
            <person name="Bruns T."/>
            <person name="Baldrian P."/>
            <person name="Vilgalys R."/>
            <person name="Dunand C."/>
            <person name="Henrissat B."/>
            <person name="Grigoriev I.V."/>
            <person name="Hibbett D."/>
            <person name="Nagy L.G."/>
            <person name="Martin F.M."/>
        </authorList>
    </citation>
    <scope>NUCLEOTIDE SEQUENCE</scope>
    <source>
        <strain evidence="1">P2</strain>
    </source>
</reference>
<dbReference type="EMBL" id="MU118038">
    <property type="protein sequence ID" value="KAF9647253.1"/>
    <property type="molecule type" value="Genomic_DNA"/>
</dbReference>
<sequence>MDADQQSSKGVQETWSMKAYSATNEKGHENAILQMFMEVMEDSVSGYLPLTRSWPRVNDWYQRYLCLLAIASPHHLYLRGAVSCPETFPRITLSWRRVNNTLTPIQTYQDNSNPALLPKLCKGIHNHHCPGPSIRFDEFHIQNPKLHLQLTFTP</sequence>
<dbReference type="Proteomes" id="UP000886501">
    <property type="component" value="Unassembled WGS sequence"/>
</dbReference>
<name>A0ACB6ZCY6_THEGA</name>
<evidence type="ECO:0000313" key="1">
    <source>
        <dbReference type="EMBL" id="KAF9647253.1"/>
    </source>
</evidence>
<accession>A0ACB6ZCY6</accession>
<keyword evidence="2" id="KW-1185">Reference proteome</keyword>
<comment type="caution">
    <text evidence="1">The sequence shown here is derived from an EMBL/GenBank/DDBJ whole genome shotgun (WGS) entry which is preliminary data.</text>
</comment>
<reference evidence="1" key="1">
    <citation type="submission" date="2019-10" db="EMBL/GenBank/DDBJ databases">
        <authorList>
            <consortium name="DOE Joint Genome Institute"/>
            <person name="Kuo A."/>
            <person name="Miyauchi S."/>
            <person name="Kiss E."/>
            <person name="Drula E."/>
            <person name="Kohler A."/>
            <person name="Sanchez-Garcia M."/>
            <person name="Andreopoulos B."/>
            <person name="Barry K.W."/>
            <person name="Bonito G."/>
            <person name="Buee M."/>
            <person name="Carver A."/>
            <person name="Chen C."/>
            <person name="Cichocki N."/>
            <person name="Clum A."/>
            <person name="Culley D."/>
            <person name="Crous P.W."/>
            <person name="Fauchery L."/>
            <person name="Girlanda M."/>
            <person name="Hayes R."/>
            <person name="Keri Z."/>
            <person name="Labutti K."/>
            <person name="Lipzen A."/>
            <person name="Lombard V."/>
            <person name="Magnuson J."/>
            <person name="Maillard F."/>
            <person name="Morin E."/>
            <person name="Murat C."/>
            <person name="Nolan M."/>
            <person name="Ohm R."/>
            <person name="Pangilinan J."/>
            <person name="Pereira M."/>
            <person name="Perotto S."/>
            <person name="Peter M."/>
            <person name="Riley R."/>
            <person name="Sitrit Y."/>
            <person name="Stielow B."/>
            <person name="Szollosi G."/>
            <person name="Zifcakova L."/>
            <person name="Stursova M."/>
            <person name="Spatafora J.W."/>
            <person name="Tedersoo L."/>
            <person name="Vaario L.-M."/>
            <person name="Yamada A."/>
            <person name="Yan M."/>
            <person name="Wang P."/>
            <person name="Xu J."/>
            <person name="Bruns T."/>
            <person name="Baldrian P."/>
            <person name="Vilgalys R."/>
            <person name="Henrissat B."/>
            <person name="Grigoriev I.V."/>
            <person name="Hibbett D."/>
            <person name="Nagy L.G."/>
            <person name="Martin F.M."/>
        </authorList>
    </citation>
    <scope>NUCLEOTIDE SEQUENCE</scope>
    <source>
        <strain evidence="1">P2</strain>
    </source>
</reference>
<evidence type="ECO:0000313" key="2">
    <source>
        <dbReference type="Proteomes" id="UP000886501"/>
    </source>
</evidence>
<proteinExistence type="predicted"/>
<protein>
    <submittedName>
        <fullName evidence="1">Uncharacterized protein</fullName>
    </submittedName>
</protein>
<organism evidence="1 2">
    <name type="scientific">Thelephora ganbajun</name>
    <name type="common">Ganba fungus</name>
    <dbReference type="NCBI Taxonomy" id="370292"/>
    <lineage>
        <taxon>Eukaryota</taxon>
        <taxon>Fungi</taxon>
        <taxon>Dikarya</taxon>
        <taxon>Basidiomycota</taxon>
        <taxon>Agaricomycotina</taxon>
        <taxon>Agaricomycetes</taxon>
        <taxon>Thelephorales</taxon>
        <taxon>Thelephoraceae</taxon>
        <taxon>Thelephora</taxon>
    </lineage>
</organism>